<organism evidence="1 2">
    <name type="scientific">Eleginops maclovinus</name>
    <name type="common">Patagonian blennie</name>
    <name type="synonym">Eleginus maclovinus</name>
    <dbReference type="NCBI Taxonomy" id="56733"/>
    <lineage>
        <taxon>Eukaryota</taxon>
        <taxon>Metazoa</taxon>
        <taxon>Chordata</taxon>
        <taxon>Craniata</taxon>
        <taxon>Vertebrata</taxon>
        <taxon>Euteleostomi</taxon>
        <taxon>Actinopterygii</taxon>
        <taxon>Neopterygii</taxon>
        <taxon>Teleostei</taxon>
        <taxon>Neoteleostei</taxon>
        <taxon>Acanthomorphata</taxon>
        <taxon>Eupercaria</taxon>
        <taxon>Perciformes</taxon>
        <taxon>Notothenioidei</taxon>
        <taxon>Eleginopidae</taxon>
        <taxon>Eleginops</taxon>
    </lineage>
</organism>
<name>A0AAN7X2Y3_ELEMC</name>
<evidence type="ECO:0000313" key="2">
    <source>
        <dbReference type="Proteomes" id="UP001346869"/>
    </source>
</evidence>
<protein>
    <submittedName>
        <fullName evidence="1">Uncharacterized protein</fullName>
    </submittedName>
</protein>
<evidence type="ECO:0000313" key="1">
    <source>
        <dbReference type="EMBL" id="KAK5851905.1"/>
    </source>
</evidence>
<dbReference type="Proteomes" id="UP001346869">
    <property type="component" value="Unassembled WGS sequence"/>
</dbReference>
<sequence length="75" mass="8419">MPHRCLARLWSPSSIAVPYSSAEDIPSPEEVYFKKSPVPFVLSLLSISRRDGFIAHPADWASLSPARPFSQRVKH</sequence>
<dbReference type="EMBL" id="JAUZQC010000021">
    <property type="protein sequence ID" value="KAK5851905.1"/>
    <property type="molecule type" value="Genomic_DNA"/>
</dbReference>
<dbReference type="AlphaFoldDB" id="A0AAN7X2Y3"/>
<proteinExistence type="predicted"/>
<keyword evidence="2" id="KW-1185">Reference proteome</keyword>
<reference evidence="1 2" key="1">
    <citation type="journal article" date="2023" name="Genes (Basel)">
        <title>Chromosome-Level Genome Assembly and Circadian Gene Repertoire of the Patagonia Blennie Eleginops maclovinus-The Closest Ancestral Proxy of Antarctic Cryonotothenioids.</title>
        <authorList>
            <person name="Cheng C.C."/>
            <person name="Rivera-Colon A.G."/>
            <person name="Minhas B.F."/>
            <person name="Wilson L."/>
            <person name="Rayamajhi N."/>
            <person name="Vargas-Chacoff L."/>
            <person name="Catchen J.M."/>
        </authorList>
    </citation>
    <scope>NUCLEOTIDE SEQUENCE [LARGE SCALE GENOMIC DNA]</scope>
    <source>
        <strain evidence="1">JMC-PN-2008</strain>
    </source>
</reference>
<reference evidence="1 2" key="2">
    <citation type="journal article" date="2023" name="Mol. Biol. Evol.">
        <title>Genomics of Secondarily Temperate Adaptation in the Only Non-Antarctic Icefish.</title>
        <authorList>
            <person name="Rivera-Colon A.G."/>
            <person name="Rayamajhi N."/>
            <person name="Minhas B.F."/>
            <person name="Madrigal G."/>
            <person name="Bilyk K.T."/>
            <person name="Yoon V."/>
            <person name="Hune M."/>
            <person name="Gregory S."/>
            <person name="Cheng C.H.C."/>
            <person name="Catchen J.M."/>
        </authorList>
    </citation>
    <scope>NUCLEOTIDE SEQUENCE [LARGE SCALE GENOMIC DNA]</scope>
    <source>
        <strain evidence="1">JMC-PN-2008</strain>
    </source>
</reference>
<accession>A0AAN7X2Y3</accession>
<gene>
    <name evidence="1" type="ORF">PBY51_023420</name>
</gene>
<comment type="caution">
    <text evidence="1">The sequence shown here is derived from an EMBL/GenBank/DDBJ whole genome shotgun (WGS) entry which is preliminary data.</text>
</comment>